<keyword evidence="3" id="KW-1003">Cell membrane</keyword>
<keyword evidence="4 7" id="KW-0812">Transmembrane</keyword>
<keyword evidence="6 7" id="KW-0472">Membrane</keyword>
<evidence type="ECO:0000313" key="8">
    <source>
        <dbReference type="EMBL" id="PZW42153.1"/>
    </source>
</evidence>
<dbReference type="InterPro" id="IPR032808">
    <property type="entry name" value="DoxX"/>
</dbReference>
<evidence type="ECO:0000256" key="1">
    <source>
        <dbReference type="ARBA" id="ARBA00004651"/>
    </source>
</evidence>
<evidence type="ECO:0000256" key="3">
    <source>
        <dbReference type="ARBA" id="ARBA00022475"/>
    </source>
</evidence>
<organism evidence="8 9">
    <name type="scientific">Humitalea rosea</name>
    <dbReference type="NCBI Taxonomy" id="990373"/>
    <lineage>
        <taxon>Bacteria</taxon>
        <taxon>Pseudomonadati</taxon>
        <taxon>Pseudomonadota</taxon>
        <taxon>Alphaproteobacteria</taxon>
        <taxon>Acetobacterales</taxon>
        <taxon>Roseomonadaceae</taxon>
        <taxon>Humitalea</taxon>
    </lineage>
</organism>
<dbReference type="Pfam" id="PF07681">
    <property type="entry name" value="DoxX"/>
    <property type="match status" value="1"/>
</dbReference>
<evidence type="ECO:0000256" key="2">
    <source>
        <dbReference type="ARBA" id="ARBA00006679"/>
    </source>
</evidence>
<dbReference type="PANTHER" id="PTHR33452:SF4">
    <property type="entry name" value="BLL4328 PROTEIN"/>
    <property type="match status" value="1"/>
</dbReference>
<dbReference type="EMBL" id="QKYU01000019">
    <property type="protein sequence ID" value="PZW42153.1"/>
    <property type="molecule type" value="Genomic_DNA"/>
</dbReference>
<evidence type="ECO:0000256" key="6">
    <source>
        <dbReference type="ARBA" id="ARBA00023136"/>
    </source>
</evidence>
<reference evidence="8 9" key="1">
    <citation type="submission" date="2018-06" db="EMBL/GenBank/DDBJ databases">
        <title>Genomic Encyclopedia of Archaeal and Bacterial Type Strains, Phase II (KMG-II): from individual species to whole genera.</title>
        <authorList>
            <person name="Goeker M."/>
        </authorList>
    </citation>
    <scope>NUCLEOTIDE SEQUENCE [LARGE SCALE GENOMIC DNA]</scope>
    <source>
        <strain evidence="8 9">DSM 24525</strain>
    </source>
</reference>
<feature type="transmembrane region" description="Helical" evidence="7">
    <location>
        <begin position="90"/>
        <end position="111"/>
    </location>
</feature>
<sequence>MLRIVAGLLFLAHGTQKLLGFPMMAGGGAGPALFTLFWFAGAIELVVGLMLVLGLATRPAALIASGEMAFAYWMAHGPRSPFPVLNGSDAAVLFCFVFLYLAAAGAGPWSIDAARRSA</sequence>
<accession>A0A2W7IU01</accession>
<evidence type="ECO:0000256" key="5">
    <source>
        <dbReference type="ARBA" id="ARBA00022989"/>
    </source>
</evidence>
<name>A0A2W7IU01_9PROT</name>
<evidence type="ECO:0000256" key="4">
    <source>
        <dbReference type="ARBA" id="ARBA00022692"/>
    </source>
</evidence>
<evidence type="ECO:0000256" key="7">
    <source>
        <dbReference type="SAM" id="Phobius"/>
    </source>
</evidence>
<keyword evidence="5 7" id="KW-1133">Transmembrane helix</keyword>
<comment type="subcellular location">
    <subcellularLocation>
        <location evidence="1">Cell membrane</location>
        <topology evidence="1">Multi-pass membrane protein</topology>
    </subcellularLocation>
</comment>
<comment type="caution">
    <text evidence="8">The sequence shown here is derived from an EMBL/GenBank/DDBJ whole genome shotgun (WGS) entry which is preliminary data.</text>
</comment>
<comment type="similarity">
    <text evidence="2">Belongs to the DoxX family.</text>
</comment>
<evidence type="ECO:0000313" key="9">
    <source>
        <dbReference type="Proteomes" id="UP000249688"/>
    </source>
</evidence>
<gene>
    <name evidence="8" type="ORF">C8P66_11945</name>
</gene>
<dbReference type="GO" id="GO:0005886">
    <property type="term" value="C:plasma membrane"/>
    <property type="evidence" value="ECO:0007669"/>
    <property type="project" value="UniProtKB-SubCell"/>
</dbReference>
<dbReference type="AlphaFoldDB" id="A0A2W7IU01"/>
<dbReference type="PANTHER" id="PTHR33452">
    <property type="entry name" value="OXIDOREDUCTASE CATD-RELATED"/>
    <property type="match status" value="1"/>
</dbReference>
<dbReference type="RefSeq" id="WP_245903602.1">
    <property type="nucleotide sequence ID" value="NZ_QKYU01000019.1"/>
</dbReference>
<dbReference type="Proteomes" id="UP000249688">
    <property type="component" value="Unassembled WGS sequence"/>
</dbReference>
<keyword evidence="9" id="KW-1185">Reference proteome</keyword>
<protein>
    <submittedName>
        <fullName evidence="8">Putative oxidoreductase</fullName>
    </submittedName>
</protein>
<proteinExistence type="inferred from homology"/>
<dbReference type="InterPro" id="IPR051907">
    <property type="entry name" value="DoxX-like_oxidoreductase"/>
</dbReference>